<dbReference type="SMART" id="SM00667">
    <property type="entry name" value="LisH"/>
    <property type="match status" value="1"/>
</dbReference>
<dbReference type="GO" id="GO:0000118">
    <property type="term" value="C:histone deacetylase complex"/>
    <property type="evidence" value="ECO:0007669"/>
    <property type="project" value="TreeGrafter"/>
</dbReference>
<evidence type="ECO:0000256" key="2">
    <source>
        <dbReference type="ARBA" id="ARBA00022574"/>
    </source>
</evidence>
<dbReference type="InterPro" id="IPR045183">
    <property type="entry name" value="Ebi-like"/>
</dbReference>
<proteinExistence type="predicted"/>
<dbReference type="Pfam" id="PF00400">
    <property type="entry name" value="WD40"/>
    <property type="match status" value="1"/>
</dbReference>
<dbReference type="SUPFAM" id="SSF50978">
    <property type="entry name" value="WD40 repeat-like"/>
    <property type="match status" value="1"/>
</dbReference>
<sequence>MKINLSSDDINLLIYRYLIENGYCHSAFAFNKECEISKNPYYSSHADKIPPNALISFIQKAMIYIYLEYHTDEMSGEQIACEEPFSFFRKHSCFRKTGQSHGLPLSQSVILSREREANADGASSGRNASSGVNRTGSGPGGIDLIDGGTGNSINLFQPIYVGPPQRRLTDKWQLFGYYKLYEYKDCNANATSYFNPVYESYICKRIENGPATVFKMPEPNNVTAACEVVTPVLTIRSTEDVVGITTCLQWRVDGQILCTGHMDGNVNIWSLDGLRLYSYKMCKDPITSVAFSGNKLSWEHGTSEMSPFILAVGSSKGDVILYQFDGRYSFVTQYNHCSVVTDIDWKDHSVVASASSDGAVMLYDTQSGQDIVLTDIATGNVTFMEWDPEGKFLAIVDNSNVLKVYKCGENAFDGKIVQFKAHVGNIVGGQWQYSPDEKITHRFYTIGLDKNLCVWDVVSETAFNCLPLDQVPIAIAANPGGTLLAVSSYGNVVKIYALPNLSLLCSFYDQNIATHITWSADSTFLGYNVYSLQRSIIVPINNLSSYQTE</sequence>
<evidence type="ECO:0000256" key="4">
    <source>
        <dbReference type="ARBA" id="ARBA00023242"/>
    </source>
</evidence>
<protein>
    <recommendedName>
        <fullName evidence="6">Anaphase-promoting complex subunit 4-like WD40 domain-containing protein</fullName>
    </recommendedName>
</protein>
<feature type="region of interest" description="Disordered" evidence="5">
    <location>
        <begin position="119"/>
        <end position="143"/>
    </location>
</feature>
<dbReference type="RefSeq" id="XP_067803539.1">
    <property type="nucleotide sequence ID" value="XM_067946975.1"/>
</dbReference>
<evidence type="ECO:0000313" key="8">
    <source>
        <dbReference type="Proteomes" id="UP001214638"/>
    </source>
</evidence>
<dbReference type="Pfam" id="PF12894">
    <property type="entry name" value="ANAPC4_WD40"/>
    <property type="match status" value="1"/>
</dbReference>
<comment type="caution">
    <text evidence="7">The sequence shown here is derived from an EMBL/GenBank/DDBJ whole genome shotgun (WGS) entry which is preliminary data.</text>
</comment>
<dbReference type="PANTHER" id="PTHR22846:SF2">
    <property type="entry name" value="F-BOX-LIKE_WD REPEAT-CONTAINING PROTEIN EBI"/>
    <property type="match status" value="1"/>
</dbReference>
<dbReference type="InterPro" id="IPR024977">
    <property type="entry name" value="Apc4-like_WD40_dom"/>
</dbReference>
<feature type="domain" description="Anaphase-promoting complex subunit 4-like WD40" evidence="6">
    <location>
        <begin position="309"/>
        <end position="386"/>
    </location>
</feature>
<dbReference type="AlphaFoldDB" id="A0AAD9PLK2"/>
<dbReference type="Proteomes" id="UP001214638">
    <property type="component" value="Unassembled WGS sequence"/>
</dbReference>
<dbReference type="PROSITE" id="PS50896">
    <property type="entry name" value="LISH"/>
    <property type="match status" value="1"/>
</dbReference>
<dbReference type="InterPro" id="IPR036322">
    <property type="entry name" value="WD40_repeat_dom_sf"/>
</dbReference>
<accession>A0AAD9PLK2</accession>
<comment type="subcellular location">
    <subcellularLocation>
        <location evidence="1">Nucleus</location>
    </subcellularLocation>
</comment>
<evidence type="ECO:0000313" key="7">
    <source>
        <dbReference type="EMBL" id="KAK2196697.1"/>
    </source>
</evidence>
<keyword evidence="4" id="KW-0539">Nucleus</keyword>
<evidence type="ECO:0000259" key="6">
    <source>
        <dbReference type="Pfam" id="PF12894"/>
    </source>
</evidence>
<dbReference type="Gene3D" id="2.130.10.10">
    <property type="entry name" value="YVTN repeat-like/Quinoprotein amine dehydrogenase"/>
    <property type="match status" value="2"/>
</dbReference>
<evidence type="ECO:0000256" key="1">
    <source>
        <dbReference type="ARBA" id="ARBA00004123"/>
    </source>
</evidence>
<dbReference type="PANTHER" id="PTHR22846">
    <property type="entry name" value="WD40 REPEAT PROTEIN"/>
    <property type="match status" value="1"/>
</dbReference>
<reference evidence="7" key="1">
    <citation type="journal article" date="2023" name="Nat. Microbiol.">
        <title>Babesia duncani multi-omics identifies virulence factors and drug targets.</title>
        <authorList>
            <person name="Singh P."/>
            <person name="Lonardi S."/>
            <person name="Liang Q."/>
            <person name="Vydyam P."/>
            <person name="Khabirova E."/>
            <person name="Fang T."/>
            <person name="Gihaz S."/>
            <person name="Thekkiniath J."/>
            <person name="Munshi M."/>
            <person name="Abel S."/>
            <person name="Ciampossin L."/>
            <person name="Batugedara G."/>
            <person name="Gupta M."/>
            <person name="Lu X.M."/>
            <person name="Lenz T."/>
            <person name="Chakravarty S."/>
            <person name="Cornillot E."/>
            <person name="Hu Y."/>
            <person name="Ma W."/>
            <person name="Gonzalez L.M."/>
            <person name="Sanchez S."/>
            <person name="Estrada K."/>
            <person name="Sanchez-Flores A."/>
            <person name="Montero E."/>
            <person name="Harb O.S."/>
            <person name="Le Roch K.G."/>
            <person name="Mamoun C.B."/>
        </authorList>
    </citation>
    <scope>NUCLEOTIDE SEQUENCE</scope>
    <source>
        <strain evidence="7">WA1</strain>
    </source>
</reference>
<dbReference type="GeneID" id="94336244"/>
<evidence type="ECO:0000256" key="5">
    <source>
        <dbReference type="SAM" id="MobiDB-lite"/>
    </source>
</evidence>
<dbReference type="InterPro" id="IPR015943">
    <property type="entry name" value="WD40/YVTN_repeat-like_dom_sf"/>
</dbReference>
<dbReference type="InterPro" id="IPR006594">
    <property type="entry name" value="LisH"/>
</dbReference>
<dbReference type="GO" id="GO:0006357">
    <property type="term" value="P:regulation of transcription by RNA polymerase II"/>
    <property type="evidence" value="ECO:0007669"/>
    <property type="project" value="TreeGrafter"/>
</dbReference>
<name>A0AAD9PLK2_9APIC</name>
<organism evidence="7 8">
    <name type="scientific">Babesia duncani</name>
    <dbReference type="NCBI Taxonomy" id="323732"/>
    <lineage>
        <taxon>Eukaryota</taxon>
        <taxon>Sar</taxon>
        <taxon>Alveolata</taxon>
        <taxon>Apicomplexa</taxon>
        <taxon>Aconoidasida</taxon>
        <taxon>Piroplasmida</taxon>
        <taxon>Babesiidae</taxon>
        <taxon>Babesia</taxon>
    </lineage>
</organism>
<dbReference type="InterPro" id="IPR001680">
    <property type="entry name" value="WD40_rpt"/>
</dbReference>
<dbReference type="EMBL" id="JALLKP010000002">
    <property type="protein sequence ID" value="KAK2196697.1"/>
    <property type="molecule type" value="Genomic_DNA"/>
</dbReference>
<evidence type="ECO:0000256" key="3">
    <source>
        <dbReference type="ARBA" id="ARBA00022737"/>
    </source>
</evidence>
<dbReference type="Pfam" id="PF08513">
    <property type="entry name" value="LisH"/>
    <property type="match status" value="1"/>
</dbReference>
<keyword evidence="8" id="KW-1185">Reference proteome</keyword>
<gene>
    <name evidence="7" type="ORF">BdWA1_001946</name>
</gene>
<dbReference type="GO" id="GO:0003714">
    <property type="term" value="F:transcription corepressor activity"/>
    <property type="evidence" value="ECO:0007669"/>
    <property type="project" value="InterPro"/>
</dbReference>
<dbReference type="Gene3D" id="1.20.960.30">
    <property type="match status" value="1"/>
</dbReference>
<keyword evidence="3" id="KW-0677">Repeat</keyword>
<keyword evidence="2" id="KW-0853">WD repeat</keyword>
<dbReference type="KEGG" id="bdw:94336244"/>
<feature type="compositionally biased region" description="Polar residues" evidence="5">
    <location>
        <begin position="124"/>
        <end position="136"/>
    </location>
</feature>
<dbReference type="SMART" id="SM00320">
    <property type="entry name" value="WD40"/>
    <property type="match status" value="6"/>
</dbReference>